<evidence type="ECO:0000313" key="2">
    <source>
        <dbReference type="Proteomes" id="UP000324767"/>
    </source>
</evidence>
<comment type="caution">
    <text evidence="1">The sequence shown here is derived from an EMBL/GenBank/DDBJ whole genome shotgun (WGS) entry which is preliminary data.</text>
</comment>
<sequence length="121" mass="12775">MIGQIWCAPGSSTYAIITWQTPLAAAAVNNLLTWAHNTITNYINTVGDGLVPHGAYQLAGEGLELYLENTGNHQQTWGVVNAAIVALAGFQMTGSVGPMAVVIQVYDGMHFVGRGFLRAAG</sequence>
<accession>A0A5M8PIG1</accession>
<proteinExistence type="predicted"/>
<reference evidence="1 2" key="1">
    <citation type="submission" date="2019-09" db="EMBL/GenBank/DDBJ databases">
        <title>The hologenome of the rock-dwelling lichen Lasallia pustulata.</title>
        <authorList>
            <person name="Greshake Tzovaras B."/>
            <person name="Segers F."/>
            <person name="Bicker A."/>
            <person name="Dal Grande F."/>
            <person name="Otte J."/>
            <person name="Hankeln T."/>
            <person name="Schmitt I."/>
            <person name="Ebersberger I."/>
        </authorList>
    </citation>
    <scope>NUCLEOTIDE SEQUENCE [LARGE SCALE GENOMIC DNA]</scope>
    <source>
        <strain evidence="1">A1-1</strain>
    </source>
</reference>
<gene>
    <name evidence="1" type="ORF">FRX48_07177</name>
</gene>
<name>A0A5M8PIG1_9LECA</name>
<protein>
    <submittedName>
        <fullName evidence="1">Uncharacterized protein</fullName>
    </submittedName>
</protein>
<evidence type="ECO:0000313" key="1">
    <source>
        <dbReference type="EMBL" id="KAA6408833.1"/>
    </source>
</evidence>
<organism evidence="1 2">
    <name type="scientific">Lasallia pustulata</name>
    <dbReference type="NCBI Taxonomy" id="136370"/>
    <lineage>
        <taxon>Eukaryota</taxon>
        <taxon>Fungi</taxon>
        <taxon>Dikarya</taxon>
        <taxon>Ascomycota</taxon>
        <taxon>Pezizomycotina</taxon>
        <taxon>Lecanoromycetes</taxon>
        <taxon>OSLEUM clade</taxon>
        <taxon>Umbilicariomycetidae</taxon>
        <taxon>Umbilicariales</taxon>
        <taxon>Umbilicariaceae</taxon>
        <taxon>Lasallia</taxon>
    </lineage>
</organism>
<dbReference type="OrthoDB" id="5367786at2759"/>
<dbReference type="EMBL" id="VXIT01000012">
    <property type="protein sequence ID" value="KAA6408833.1"/>
    <property type="molecule type" value="Genomic_DNA"/>
</dbReference>
<dbReference type="AlphaFoldDB" id="A0A5M8PIG1"/>
<dbReference type="Proteomes" id="UP000324767">
    <property type="component" value="Unassembled WGS sequence"/>
</dbReference>